<dbReference type="GO" id="GO:0005576">
    <property type="term" value="C:extracellular region"/>
    <property type="evidence" value="ECO:0007669"/>
    <property type="project" value="UniProtKB-ARBA"/>
</dbReference>
<reference evidence="6 7" key="1">
    <citation type="journal article" date="2023" name="bioRxiv">
        <title>Conserved and derived expression patterns and positive selection on dental genes reveal complex evolutionary context of ever-growing rodent molars.</title>
        <authorList>
            <person name="Calamari Z.T."/>
            <person name="Song A."/>
            <person name="Cohen E."/>
            <person name="Akter M."/>
            <person name="Roy R.D."/>
            <person name="Hallikas O."/>
            <person name="Christensen M.M."/>
            <person name="Li P."/>
            <person name="Marangoni P."/>
            <person name="Jernvall J."/>
            <person name="Klein O.D."/>
        </authorList>
    </citation>
    <scope>NUCLEOTIDE SEQUENCE [LARGE SCALE GENOMIC DNA]</scope>
    <source>
        <strain evidence="6">V071</strain>
    </source>
</reference>
<dbReference type="InterPro" id="IPR003599">
    <property type="entry name" value="Ig_sub"/>
</dbReference>
<dbReference type="PROSITE" id="PS50835">
    <property type="entry name" value="IG_LIKE"/>
    <property type="match status" value="1"/>
</dbReference>
<dbReference type="SMART" id="SM00406">
    <property type="entry name" value="IGv"/>
    <property type="match status" value="1"/>
</dbReference>
<dbReference type="SUPFAM" id="SSF48726">
    <property type="entry name" value="Immunoglobulin"/>
    <property type="match status" value="1"/>
</dbReference>
<dbReference type="CDD" id="cd04980">
    <property type="entry name" value="IgV_L_kappa"/>
    <property type="match status" value="1"/>
</dbReference>
<dbReference type="PANTHER" id="PTHR23267">
    <property type="entry name" value="IMMUNOGLOBULIN LIGHT CHAIN"/>
    <property type="match status" value="1"/>
</dbReference>
<proteinExistence type="predicted"/>
<evidence type="ECO:0000313" key="7">
    <source>
        <dbReference type="Proteomes" id="UP001488838"/>
    </source>
</evidence>
<evidence type="ECO:0000256" key="2">
    <source>
        <dbReference type="ARBA" id="ARBA00023130"/>
    </source>
</evidence>
<evidence type="ECO:0000313" key="6">
    <source>
        <dbReference type="EMBL" id="KAK7796880.1"/>
    </source>
</evidence>
<evidence type="ECO:0000256" key="1">
    <source>
        <dbReference type="ARBA" id="ARBA00022859"/>
    </source>
</evidence>
<sequence length="276" mass="30436">MDFIQPLVGEIGKDAKQSIWVPERLVQTVDSSIQTPDNEKDSGLVTFGESGWITCSFSPSPTGLGELSLDQSPYPFDIVLEVLAVAIRQQMGIKGIRIGKEEVKLSLFADEKLKKVNLKKIQVVFLLEIGNRQESQILHLAIDGDRDGDPRCNTGLNSLVPTEKQKEEERIRCDILMTQSPSSLSVSLGERVSISCRASQGISNYLSWYQQKPEKAPKLLIYLASNLENGVPSRFSGSGSGTDFTLTISSLEPEDTGIYYCLQANTRPPTVIRVIT</sequence>
<dbReference type="InterPro" id="IPR013106">
    <property type="entry name" value="Ig_V-set"/>
</dbReference>
<keyword evidence="7" id="KW-1185">Reference proteome</keyword>
<keyword evidence="2" id="KW-1064">Adaptive immunity</keyword>
<feature type="domain" description="Ig-like" evidence="5">
    <location>
        <begin position="161"/>
        <end position="272"/>
    </location>
</feature>
<comment type="caution">
    <text evidence="6">The sequence shown here is derived from an EMBL/GenBank/DDBJ whole genome shotgun (WGS) entry which is preliminary data.</text>
</comment>
<name>A0AAW0H6F0_MYOGA</name>
<dbReference type="FunFam" id="2.60.40.10:FF:000212">
    <property type="entry name" value="Immunoglobulin kappa chain variable 12-38"/>
    <property type="match status" value="1"/>
</dbReference>
<gene>
    <name evidence="6" type="ORF">U0070_026282</name>
</gene>
<keyword evidence="3" id="KW-1015">Disulfide bond</keyword>
<keyword evidence="1" id="KW-0391">Immunity</keyword>
<dbReference type="GO" id="GO:0005886">
    <property type="term" value="C:plasma membrane"/>
    <property type="evidence" value="ECO:0007669"/>
    <property type="project" value="UniProtKB-ARBA"/>
</dbReference>
<organism evidence="6 7">
    <name type="scientific">Myodes glareolus</name>
    <name type="common">Bank vole</name>
    <name type="synonym">Clethrionomys glareolus</name>
    <dbReference type="NCBI Taxonomy" id="447135"/>
    <lineage>
        <taxon>Eukaryota</taxon>
        <taxon>Metazoa</taxon>
        <taxon>Chordata</taxon>
        <taxon>Craniata</taxon>
        <taxon>Vertebrata</taxon>
        <taxon>Euteleostomi</taxon>
        <taxon>Mammalia</taxon>
        <taxon>Eutheria</taxon>
        <taxon>Euarchontoglires</taxon>
        <taxon>Glires</taxon>
        <taxon>Rodentia</taxon>
        <taxon>Myomorpha</taxon>
        <taxon>Muroidea</taxon>
        <taxon>Cricetidae</taxon>
        <taxon>Arvicolinae</taxon>
        <taxon>Myodes</taxon>
    </lineage>
</organism>
<dbReference type="Pfam" id="PF07686">
    <property type="entry name" value="V-set"/>
    <property type="match status" value="1"/>
</dbReference>
<dbReference type="InterPro" id="IPR013783">
    <property type="entry name" value="Ig-like_fold"/>
</dbReference>
<dbReference type="Proteomes" id="UP001488838">
    <property type="component" value="Unassembled WGS sequence"/>
</dbReference>
<evidence type="ECO:0000259" key="5">
    <source>
        <dbReference type="PROSITE" id="PS50835"/>
    </source>
</evidence>
<evidence type="ECO:0000256" key="4">
    <source>
        <dbReference type="ARBA" id="ARBA00043265"/>
    </source>
</evidence>
<dbReference type="InterPro" id="IPR007110">
    <property type="entry name" value="Ig-like_dom"/>
</dbReference>
<evidence type="ECO:0000256" key="3">
    <source>
        <dbReference type="ARBA" id="ARBA00023157"/>
    </source>
</evidence>
<dbReference type="SMART" id="SM00409">
    <property type="entry name" value="IG"/>
    <property type="match status" value="1"/>
</dbReference>
<dbReference type="Gene3D" id="2.60.40.10">
    <property type="entry name" value="Immunoglobulins"/>
    <property type="match status" value="1"/>
</dbReference>
<dbReference type="GO" id="GO:0019814">
    <property type="term" value="C:immunoglobulin complex"/>
    <property type="evidence" value="ECO:0007669"/>
    <property type="project" value="UniProtKB-KW"/>
</dbReference>
<protein>
    <recommendedName>
        <fullName evidence="5">Ig-like domain-containing protein</fullName>
    </recommendedName>
</protein>
<keyword evidence="4" id="KW-1280">Immunoglobulin</keyword>
<dbReference type="InterPro" id="IPR050150">
    <property type="entry name" value="IgV_Light_Chain"/>
</dbReference>
<dbReference type="InterPro" id="IPR036179">
    <property type="entry name" value="Ig-like_dom_sf"/>
</dbReference>
<dbReference type="EMBL" id="JBBHLL010000975">
    <property type="protein sequence ID" value="KAK7796880.1"/>
    <property type="molecule type" value="Genomic_DNA"/>
</dbReference>
<dbReference type="GO" id="GO:0002250">
    <property type="term" value="P:adaptive immune response"/>
    <property type="evidence" value="ECO:0007669"/>
    <property type="project" value="UniProtKB-KW"/>
</dbReference>
<dbReference type="AlphaFoldDB" id="A0AAW0H6F0"/>
<accession>A0AAW0H6F0</accession>